<keyword evidence="3" id="KW-1185">Reference proteome</keyword>
<protein>
    <submittedName>
        <fullName evidence="2">Glycosyltransferase</fullName>
    </submittedName>
</protein>
<feature type="domain" description="Glycosyltransferase 2-like" evidence="1">
    <location>
        <begin position="5"/>
        <end position="134"/>
    </location>
</feature>
<dbReference type="SUPFAM" id="SSF53448">
    <property type="entry name" value="Nucleotide-diphospho-sugar transferases"/>
    <property type="match status" value="1"/>
</dbReference>
<evidence type="ECO:0000313" key="3">
    <source>
        <dbReference type="Proteomes" id="UP001524642"/>
    </source>
</evidence>
<dbReference type="InterPro" id="IPR001173">
    <property type="entry name" value="Glyco_trans_2-like"/>
</dbReference>
<sequence>MRALVAITTYNRPAMLLDAVRSARAQVLPDGIAARVLVVDNSRDANARDAVLVEAARTGLPLHYLSIPEPNISLARNAALAACDDDWLAFMDDDQVASTTWLANLIATGERTGADVVFGAVLPIFPAGPPSWDPTGRSLTRDIALPDGSPIGLDHDARLSGLWIGTNGCLLRSATTIAPHAGAAPAFNPALGRTGGEDYDFFVRLHAAGRRFVWCADAPLREVIPAERLTTAYRRARSFRAGQLYARITLEHARSRVIATAELAARAAVQLVLVSGLWGLGRLRGSPDADRRSLKVAEVAGKLFWGGRPSDHV</sequence>
<dbReference type="Proteomes" id="UP001524642">
    <property type="component" value="Unassembled WGS sequence"/>
</dbReference>
<comment type="caution">
    <text evidence="2">The sequence shown here is derived from an EMBL/GenBank/DDBJ whole genome shotgun (WGS) entry which is preliminary data.</text>
</comment>
<proteinExistence type="predicted"/>
<dbReference type="Pfam" id="PF00535">
    <property type="entry name" value="Glycos_transf_2"/>
    <property type="match status" value="1"/>
</dbReference>
<evidence type="ECO:0000313" key="2">
    <source>
        <dbReference type="EMBL" id="MCR0982323.1"/>
    </source>
</evidence>
<dbReference type="InterPro" id="IPR029044">
    <property type="entry name" value="Nucleotide-diphossugar_trans"/>
</dbReference>
<accession>A0ABT1X4J7</accession>
<name>A0ABT1X4J7_9PROT</name>
<reference evidence="2 3" key="1">
    <citation type="submission" date="2022-06" db="EMBL/GenBank/DDBJ databases">
        <title>Roseomonas CN29.</title>
        <authorList>
            <person name="Cheng Y."/>
            <person name="He X."/>
        </authorList>
    </citation>
    <scope>NUCLEOTIDE SEQUENCE [LARGE SCALE GENOMIC DNA]</scope>
    <source>
        <strain evidence="2 3">CN29</strain>
    </source>
</reference>
<evidence type="ECO:0000259" key="1">
    <source>
        <dbReference type="Pfam" id="PF00535"/>
    </source>
</evidence>
<dbReference type="PANTHER" id="PTHR43685">
    <property type="entry name" value="GLYCOSYLTRANSFERASE"/>
    <property type="match status" value="1"/>
</dbReference>
<dbReference type="CDD" id="cd00761">
    <property type="entry name" value="Glyco_tranf_GTA_type"/>
    <property type="match status" value="1"/>
</dbReference>
<gene>
    <name evidence="2" type="ORF">NRP21_09715</name>
</gene>
<organism evidence="2 3">
    <name type="scientific">Roseomonas populi</name>
    <dbReference type="NCBI Taxonomy" id="3121582"/>
    <lineage>
        <taxon>Bacteria</taxon>
        <taxon>Pseudomonadati</taxon>
        <taxon>Pseudomonadota</taxon>
        <taxon>Alphaproteobacteria</taxon>
        <taxon>Acetobacterales</taxon>
        <taxon>Roseomonadaceae</taxon>
        <taxon>Roseomonas</taxon>
    </lineage>
</organism>
<dbReference type="EMBL" id="JANJOU010000007">
    <property type="protein sequence ID" value="MCR0982323.1"/>
    <property type="molecule type" value="Genomic_DNA"/>
</dbReference>
<dbReference type="PANTHER" id="PTHR43685:SF2">
    <property type="entry name" value="GLYCOSYLTRANSFERASE 2-LIKE DOMAIN-CONTAINING PROTEIN"/>
    <property type="match status" value="1"/>
</dbReference>
<dbReference type="RefSeq" id="WP_257715995.1">
    <property type="nucleotide sequence ID" value="NZ_JANJOU010000007.1"/>
</dbReference>
<dbReference type="Gene3D" id="3.90.550.10">
    <property type="entry name" value="Spore Coat Polysaccharide Biosynthesis Protein SpsA, Chain A"/>
    <property type="match status" value="1"/>
</dbReference>
<dbReference type="InterPro" id="IPR050834">
    <property type="entry name" value="Glycosyltransf_2"/>
</dbReference>